<dbReference type="OrthoDB" id="1295312at2"/>
<gene>
    <name evidence="2" type="ordered locus">MROS_2315</name>
</gene>
<accession>I6Z8R2</accession>
<dbReference type="RefSeq" id="WP_014856977.1">
    <property type="nucleotide sequence ID" value="NC_018178.1"/>
</dbReference>
<reference evidence="2 3" key="1">
    <citation type="journal article" date="2013" name="PLoS ONE">
        <title>Genomic analysis of Melioribacter roseus, facultatively anaerobic organotrophic bacterium representing a novel deep lineage within Bacteriodetes/Chlorobi group.</title>
        <authorList>
            <person name="Kadnikov V.V."/>
            <person name="Mardanov A.V."/>
            <person name="Podosokorskaya O.A."/>
            <person name="Gavrilov S.N."/>
            <person name="Kublanov I.V."/>
            <person name="Beletsky A.V."/>
            <person name="Bonch-Osmolovskaya E.A."/>
            <person name="Ravin N.V."/>
        </authorList>
    </citation>
    <scope>NUCLEOTIDE SEQUENCE [LARGE SCALE GENOMIC DNA]</scope>
    <source>
        <strain evidence="3">JCM 17771 / P3M-2</strain>
    </source>
</reference>
<dbReference type="Proteomes" id="UP000009011">
    <property type="component" value="Chromosome"/>
</dbReference>
<evidence type="ECO:0000256" key="1">
    <source>
        <dbReference type="SAM" id="Phobius"/>
    </source>
</evidence>
<name>I6Z8R2_MELRP</name>
<organism evidence="2 3">
    <name type="scientific">Melioribacter roseus (strain DSM 23840 / JCM 17771 / VKM B-2668 / P3M-2)</name>
    <dbReference type="NCBI Taxonomy" id="1191523"/>
    <lineage>
        <taxon>Bacteria</taxon>
        <taxon>Pseudomonadati</taxon>
        <taxon>Ignavibacteriota</taxon>
        <taxon>Ignavibacteria</taxon>
        <taxon>Ignavibacteriales</taxon>
        <taxon>Melioribacteraceae</taxon>
        <taxon>Melioribacter</taxon>
    </lineage>
</organism>
<feature type="transmembrane region" description="Helical" evidence="1">
    <location>
        <begin position="123"/>
        <end position="141"/>
    </location>
</feature>
<evidence type="ECO:0000313" key="2">
    <source>
        <dbReference type="EMBL" id="AFN75545.1"/>
    </source>
</evidence>
<sequence>MPNSISDKEKNEILSKILESDEFKDSSRYQELLSYLAKKSEECDSVKEIDIAIDVFGKDSNFDPSSDPQVRSYISNLRKKLEHFFLTNGEKFNYRIEIPKGHYRIEYLPNKSATSSFKVNRRTYSAILIIVIASALLYFLISHFSTVPKSNYRNFIWDDFLNNQNRLTIVLGDYYILTDKNSLDRIFIRIPYINSDKDYEKYATEDPHFTDKYDKANITYLRPSSVYGLYEIINTLHPQKIFIKLASELQWKDFENGNIIFIGTVKNLYKIDTLLMRTNVRYHISPYTISIVDGNEKIKNTYSLSWQAGRYQNDFGLILKIQSYKNNSILILSGFSEVGIMESIRTALDKNIEQKIRKVSTVTNVDSLKHFEMVLKVEGVELTAFRTSIIYFNKL</sequence>
<dbReference type="AlphaFoldDB" id="I6Z8R2"/>
<evidence type="ECO:0000313" key="3">
    <source>
        <dbReference type="Proteomes" id="UP000009011"/>
    </source>
</evidence>
<keyword evidence="1" id="KW-1133">Transmembrane helix</keyword>
<keyword evidence="1" id="KW-0472">Membrane</keyword>
<protein>
    <submittedName>
        <fullName evidence="2">Tetratricopeptide TPR_2 repeat protein</fullName>
    </submittedName>
</protein>
<dbReference type="EMBL" id="CP003557">
    <property type="protein sequence ID" value="AFN75545.1"/>
    <property type="molecule type" value="Genomic_DNA"/>
</dbReference>
<proteinExistence type="predicted"/>
<dbReference type="eggNOG" id="COG0457">
    <property type="taxonomic scope" value="Bacteria"/>
</dbReference>
<dbReference type="STRING" id="1191523.MROS_2315"/>
<dbReference type="HOGENOM" id="CLU_653407_0_0_10"/>
<keyword evidence="3" id="KW-1185">Reference proteome</keyword>
<dbReference type="KEGG" id="mro:MROS_2315"/>
<keyword evidence="1" id="KW-0812">Transmembrane</keyword>